<dbReference type="InterPro" id="IPR035699">
    <property type="entry name" value="AAA_6"/>
</dbReference>
<evidence type="ECO:0000259" key="2">
    <source>
        <dbReference type="Pfam" id="PF12774"/>
    </source>
</evidence>
<dbReference type="Proteomes" id="UP000663836">
    <property type="component" value="Unassembled WGS sequence"/>
</dbReference>
<evidence type="ECO:0000313" key="3">
    <source>
        <dbReference type="EMBL" id="CAF4114176.1"/>
    </source>
</evidence>
<feature type="coiled-coil region" evidence="1">
    <location>
        <begin position="63"/>
        <end position="90"/>
    </location>
</feature>
<feature type="non-terminal residue" evidence="3">
    <location>
        <position position="302"/>
    </location>
</feature>
<dbReference type="GO" id="GO:0007018">
    <property type="term" value="P:microtubule-based movement"/>
    <property type="evidence" value="ECO:0007669"/>
    <property type="project" value="InterPro"/>
</dbReference>
<reference evidence="3" key="1">
    <citation type="submission" date="2021-02" db="EMBL/GenBank/DDBJ databases">
        <authorList>
            <person name="Nowell W R."/>
        </authorList>
    </citation>
    <scope>NUCLEOTIDE SEQUENCE</scope>
</reference>
<evidence type="ECO:0000256" key="1">
    <source>
        <dbReference type="SAM" id="Coils"/>
    </source>
</evidence>
<comment type="caution">
    <text evidence="3">The sequence shown here is derived from an EMBL/GenBank/DDBJ whole genome shotgun (WGS) entry which is preliminary data.</text>
</comment>
<sequence length="302" mass="34893">SDEKFGEIINRKPSSVGHRIHELLDDTIFFLNQHYRINEEQGSQLDQLMNQIKHICLDVMHNNELIGNKISILEDRIQHLENEQNTSNKLRTTAELLTPIVKDIRNSMINQQISDNYYSPPIINACILHLDGKNMSWEISDFNFDNRRDQFNIDKFHQFESIIQHHANNLRVSYRILLELLRVKFDRNQLEHESIKNFLRSRSAGPVGTGKTESVKDLVKAMSLLCVVTNCGEGMNYQAIVSTQVKIIQQALSLHLKEFLFEHNEIRLISTVGIFITMNPGYAGRTELPESVKTLFRPVVVV</sequence>
<dbReference type="InterPro" id="IPR027417">
    <property type="entry name" value="P-loop_NTPase"/>
</dbReference>
<dbReference type="AlphaFoldDB" id="A0A819VTQ9"/>
<dbReference type="GO" id="GO:0051959">
    <property type="term" value="F:dynein light intermediate chain binding"/>
    <property type="evidence" value="ECO:0007669"/>
    <property type="project" value="InterPro"/>
</dbReference>
<dbReference type="InterPro" id="IPR026983">
    <property type="entry name" value="DHC"/>
</dbReference>
<evidence type="ECO:0000313" key="4">
    <source>
        <dbReference type="Proteomes" id="UP000663836"/>
    </source>
</evidence>
<organism evidence="3 4">
    <name type="scientific">Rotaria sordida</name>
    <dbReference type="NCBI Taxonomy" id="392033"/>
    <lineage>
        <taxon>Eukaryota</taxon>
        <taxon>Metazoa</taxon>
        <taxon>Spiralia</taxon>
        <taxon>Gnathifera</taxon>
        <taxon>Rotifera</taxon>
        <taxon>Eurotatoria</taxon>
        <taxon>Bdelloidea</taxon>
        <taxon>Philodinida</taxon>
        <taxon>Philodinidae</taxon>
        <taxon>Rotaria</taxon>
    </lineage>
</organism>
<dbReference type="PANTHER" id="PTHR22878:SF63">
    <property type="entry name" value="DYNEIN AXONEMAL HEAVY CHAIN 10"/>
    <property type="match status" value="1"/>
</dbReference>
<dbReference type="Pfam" id="PF12774">
    <property type="entry name" value="AAA_6"/>
    <property type="match status" value="1"/>
</dbReference>
<proteinExistence type="predicted"/>
<keyword evidence="1" id="KW-0175">Coiled coil</keyword>
<dbReference type="SUPFAM" id="SSF52540">
    <property type="entry name" value="P-loop containing nucleoside triphosphate hydrolases"/>
    <property type="match status" value="1"/>
</dbReference>
<dbReference type="EMBL" id="CAJOBD010008498">
    <property type="protein sequence ID" value="CAF4114176.1"/>
    <property type="molecule type" value="Genomic_DNA"/>
</dbReference>
<dbReference type="PANTHER" id="PTHR22878">
    <property type="entry name" value="DYNEIN HEAVY CHAIN 6, AXONEMAL-LIKE-RELATED"/>
    <property type="match status" value="1"/>
</dbReference>
<name>A0A819VTQ9_9BILA</name>
<dbReference type="Gene3D" id="3.40.50.300">
    <property type="entry name" value="P-loop containing nucleotide triphosphate hydrolases"/>
    <property type="match status" value="2"/>
</dbReference>
<dbReference type="GO" id="GO:0045505">
    <property type="term" value="F:dynein intermediate chain binding"/>
    <property type="evidence" value="ECO:0007669"/>
    <property type="project" value="InterPro"/>
</dbReference>
<dbReference type="GO" id="GO:0005524">
    <property type="term" value="F:ATP binding"/>
    <property type="evidence" value="ECO:0007669"/>
    <property type="project" value="InterPro"/>
</dbReference>
<gene>
    <name evidence="3" type="ORF">JBS370_LOCUS32337</name>
</gene>
<protein>
    <recommendedName>
        <fullName evidence="2">Dynein heavy chain hydrolytic ATP-binding dynein motor region domain-containing protein</fullName>
    </recommendedName>
</protein>
<accession>A0A819VTQ9</accession>
<feature type="domain" description="Dynein heavy chain hydrolytic ATP-binding dynein motor region" evidence="2">
    <location>
        <begin position="240"/>
        <end position="301"/>
    </location>
</feature>
<dbReference type="GO" id="GO:0030286">
    <property type="term" value="C:dynein complex"/>
    <property type="evidence" value="ECO:0007669"/>
    <property type="project" value="InterPro"/>
</dbReference>